<evidence type="ECO:0000313" key="3">
    <source>
        <dbReference type="Proteomes" id="UP000199481"/>
    </source>
</evidence>
<proteinExistence type="predicted"/>
<organism evidence="2 3">
    <name type="scientific">Carnobacterium viridans</name>
    <dbReference type="NCBI Taxonomy" id="174587"/>
    <lineage>
        <taxon>Bacteria</taxon>
        <taxon>Bacillati</taxon>
        <taxon>Bacillota</taxon>
        <taxon>Bacilli</taxon>
        <taxon>Lactobacillales</taxon>
        <taxon>Carnobacteriaceae</taxon>
        <taxon>Carnobacterium</taxon>
    </lineage>
</organism>
<feature type="chain" id="PRO_5038923813" description="DUF5626 domain-containing protein" evidence="1">
    <location>
        <begin position="21"/>
        <end position="257"/>
    </location>
</feature>
<dbReference type="Proteomes" id="UP000199481">
    <property type="component" value="Unassembled WGS sequence"/>
</dbReference>
<evidence type="ECO:0008006" key="4">
    <source>
        <dbReference type="Google" id="ProtNLM"/>
    </source>
</evidence>
<keyword evidence="3" id="KW-1185">Reference proteome</keyword>
<name>A0A1H0ZSW9_9LACT</name>
<evidence type="ECO:0000256" key="1">
    <source>
        <dbReference type="SAM" id="SignalP"/>
    </source>
</evidence>
<dbReference type="RefSeq" id="WP_089977173.1">
    <property type="nucleotide sequence ID" value="NZ_CP084916.1"/>
</dbReference>
<accession>A0A1H0ZSW9</accession>
<gene>
    <name evidence="2" type="ORF">SAMN04487752_1697</name>
</gene>
<feature type="signal peptide" evidence="1">
    <location>
        <begin position="1"/>
        <end position="20"/>
    </location>
</feature>
<dbReference type="AlphaFoldDB" id="A0A1H0ZSW9"/>
<sequence>MKKYSKIPFLVTLLAIPVFSTLPTNDSVVSASEISDISLEESGSFFDNLTPANVQNIKSELKENGVTEEVSQSLIDKLNNGVAFDSMLYGEEDAVTVDTIPTMTGYKITYTFTDGSITTSSTEELESVLNNTMSTFATGIKGGSTSSGTGYFNGSNREVYYTNPGVWSISFKANYSLTQGSYDKITWVGKHNITMIIAGTMNDVSLRIIRGTETFNQKAEARLSTYLTLGGGYGTMTRSVSLIVGGDAASARGNTYY</sequence>
<evidence type="ECO:0000313" key="2">
    <source>
        <dbReference type="EMBL" id="SDQ30469.1"/>
    </source>
</evidence>
<dbReference type="OrthoDB" id="10000391at2"/>
<dbReference type="EMBL" id="FNJW01000008">
    <property type="protein sequence ID" value="SDQ30469.1"/>
    <property type="molecule type" value="Genomic_DNA"/>
</dbReference>
<keyword evidence="1" id="KW-0732">Signal</keyword>
<reference evidence="3" key="1">
    <citation type="submission" date="2016-10" db="EMBL/GenBank/DDBJ databases">
        <authorList>
            <person name="Varghese N."/>
            <person name="Submissions S."/>
        </authorList>
    </citation>
    <scope>NUCLEOTIDE SEQUENCE [LARGE SCALE GENOMIC DNA]</scope>
    <source>
        <strain evidence="3">MPL-11</strain>
    </source>
</reference>
<protein>
    <recommendedName>
        <fullName evidence="4">DUF5626 domain-containing protein</fullName>
    </recommendedName>
</protein>